<name>A0A0F8ZAM5_9ZZZZ</name>
<reference evidence="1" key="1">
    <citation type="journal article" date="2015" name="Nature">
        <title>Complex archaea that bridge the gap between prokaryotes and eukaryotes.</title>
        <authorList>
            <person name="Spang A."/>
            <person name="Saw J.H."/>
            <person name="Jorgensen S.L."/>
            <person name="Zaremba-Niedzwiedzka K."/>
            <person name="Martijn J."/>
            <person name="Lind A.E."/>
            <person name="van Eijk R."/>
            <person name="Schleper C."/>
            <person name="Guy L."/>
            <person name="Ettema T.J."/>
        </authorList>
    </citation>
    <scope>NUCLEOTIDE SEQUENCE</scope>
</reference>
<dbReference type="AlphaFoldDB" id="A0A0F8ZAM5"/>
<gene>
    <name evidence="1" type="ORF">LCGC14_2993510</name>
</gene>
<accession>A0A0F8ZAM5</accession>
<protein>
    <submittedName>
        <fullName evidence="1">Uncharacterized protein</fullName>
    </submittedName>
</protein>
<dbReference type="EMBL" id="LAZR01061474">
    <property type="protein sequence ID" value="KKK63514.1"/>
    <property type="molecule type" value="Genomic_DNA"/>
</dbReference>
<proteinExistence type="predicted"/>
<organism evidence="1">
    <name type="scientific">marine sediment metagenome</name>
    <dbReference type="NCBI Taxonomy" id="412755"/>
    <lineage>
        <taxon>unclassified sequences</taxon>
        <taxon>metagenomes</taxon>
        <taxon>ecological metagenomes</taxon>
    </lineage>
</organism>
<evidence type="ECO:0000313" key="1">
    <source>
        <dbReference type="EMBL" id="KKK63514.1"/>
    </source>
</evidence>
<comment type="caution">
    <text evidence="1">The sequence shown here is derived from an EMBL/GenBank/DDBJ whole genome shotgun (WGS) entry which is preliminary data.</text>
</comment>
<sequence>MKFLKQAFLIQAVVLFTLGSLQASATTTTPEPIKDWGSVEEISAGIEFKLVPENGEVTYGPNFASSDQSLSDNFSEIYLTRLIDHEGADHYALYITAKYDDTDWRSYKDAVTRRGEKLPLVTLSKNENVCEGKPACRYEERLAIPLSFLYFFDGSTSGLNITISGNKTSEINLPAAYFRAMLQSIPEENLYEALDAEKEIAKAKMKEALN</sequence>